<name>A0A5M4BD54_9FLAO</name>
<evidence type="ECO:0000313" key="2">
    <source>
        <dbReference type="Proteomes" id="UP000398217"/>
    </source>
</evidence>
<reference evidence="2" key="1">
    <citation type="journal article" date="2020" name="Int. J. Syst. Evol. Microbiol.">
        <title>Capnocytophaga felis sp. nov. isolated from the feline oral cavity.</title>
        <authorList>
            <person name="Suzuki M."/>
            <person name="Umeda K."/>
            <person name="Kimura M."/>
            <person name="Imaoka K."/>
            <person name="Morikawa S."/>
            <person name="Maeda K."/>
        </authorList>
    </citation>
    <scope>NUCLEOTIDE SEQUENCE [LARGE SCALE GENOMIC DNA]</scope>
    <source>
        <strain evidence="2">KC07070</strain>
    </source>
</reference>
<dbReference type="AlphaFoldDB" id="A0A5M4BD54"/>
<evidence type="ECO:0000313" key="1">
    <source>
        <dbReference type="EMBL" id="GET47026.1"/>
    </source>
</evidence>
<dbReference type="RefSeq" id="WP_155285642.1">
    <property type="nucleotide sequence ID" value="NZ_BLBC01000018.1"/>
</dbReference>
<keyword evidence="2" id="KW-1185">Reference proteome</keyword>
<sequence>MKSKYPILIPIKGNSVRCPNKNRILLAYTITYLQEIKRLEDAIVITDSLDLESYAKLLGVRTYFEVRIDNQDELLSCYNFLKKAEMREDYFFLMPVTHPFRTLSLCNLFEEKKEKYPNIDFIVSLNVFTDRSNFFVDIGDDNNPRFLYKKSRRGQDCKQYYMVDGALYLIKKSFLERVIQESNTNYHFWKGKFQSVINEAPFIDIDTIHDMERFNFIRKNIGNM</sequence>
<evidence type="ECO:0008006" key="3">
    <source>
        <dbReference type="Google" id="ProtNLM"/>
    </source>
</evidence>
<comment type="caution">
    <text evidence="1">The sequence shown here is derived from an EMBL/GenBank/DDBJ whole genome shotgun (WGS) entry which is preliminary data.</text>
</comment>
<dbReference type="OrthoDB" id="9805604at2"/>
<dbReference type="InterPro" id="IPR029044">
    <property type="entry name" value="Nucleotide-diphossugar_trans"/>
</dbReference>
<dbReference type="Proteomes" id="UP000398217">
    <property type="component" value="Unassembled WGS sequence"/>
</dbReference>
<protein>
    <recommendedName>
        <fullName evidence="3">CMP-N-acetylneuraminic acid synthetase</fullName>
    </recommendedName>
</protein>
<dbReference type="SUPFAM" id="SSF53448">
    <property type="entry name" value="Nucleotide-diphospho-sugar transferases"/>
    <property type="match status" value="1"/>
</dbReference>
<dbReference type="EMBL" id="BLBC01000018">
    <property type="protein sequence ID" value="GET47026.1"/>
    <property type="molecule type" value="Genomic_DNA"/>
</dbReference>
<gene>
    <name evidence="1" type="ORF">RCZ01_23280</name>
</gene>
<proteinExistence type="predicted"/>
<organism evidence="1 2">
    <name type="scientific">Capnocytophaga felis</name>
    <dbReference type="NCBI Taxonomy" id="2267611"/>
    <lineage>
        <taxon>Bacteria</taxon>
        <taxon>Pseudomonadati</taxon>
        <taxon>Bacteroidota</taxon>
        <taxon>Flavobacteriia</taxon>
        <taxon>Flavobacteriales</taxon>
        <taxon>Flavobacteriaceae</taxon>
        <taxon>Capnocytophaga</taxon>
    </lineage>
</organism>
<accession>A0A5M4BD54</accession>
<dbReference type="Gene3D" id="3.90.550.10">
    <property type="entry name" value="Spore Coat Polysaccharide Biosynthesis Protein SpsA, Chain A"/>
    <property type="match status" value="1"/>
</dbReference>